<dbReference type="Gene3D" id="2.60.40.1220">
    <property type="match status" value="3"/>
</dbReference>
<protein>
    <recommendedName>
        <fullName evidence="3">LTD domain-containing protein</fullName>
    </recommendedName>
</protein>
<dbReference type="RefSeq" id="WP_010856550.1">
    <property type="nucleotide sequence ID" value="NZ_AQHR01000110.1"/>
</dbReference>
<evidence type="ECO:0000313" key="5">
    <source>
        <dbReference type="Proteomes" id="UP000013909"/>
    </source>
</evidence>
<dbReference type="OrthoDB" id="9758406at2"/>
<evidence type="ECO:0000259" key="3">
    <source>
        <dbReference type="PROSITE" id="PS51841"/>
    </source>
</evidence>
<accession>R7ZMD8</accession>
<dbReference type="Gene3D" id="2.60.40.4070">
    <property type="match status" value="1"/>
</dbReference>
<dbReference type="InterPro" id="IPR032812">
    <property type="entry name" value="SbsA_Ig"/>
</dbReference>
<dbReference type="InterPro" id="IPR036415">
    <property type="entry name" value="Lamin_tail_dom_sf"/>
</dbReference>
<gene>
    <name evidence="4" type="ORF">ADIS_4437</name>
</gene>
<dbReference type="PATRIC" id="fig|1288963.3.peg.4426"/>
<dbReference type="Pfam" id="PF13205">
    <property type="entry name" value="Big_5"/>
    <property type="match status" value="1"/>
</dbReference>
<dbReference type="STRING" id="1232681.ADIS_4437"/>
<feature type="domain" description="LTD" evidence="3">
    <location>
        <begin position="1200"/>
        <end position="1323"/>
    </location>
</feature>
<feature type="domain" description="LTD" evidence="3">
    <location>
        <begin position="288"/>
        <end position="416"/>
    </location>
</feature>
<dbReference type="InterPro" id="IPR014755">
    <property type="entry name" value="Cu-Rt/internalin_Ig-like"/>
</dbReference>
<feature type="region of interest" description="Disordered" evidence="2">
    <location>
        <begin position="1351"/>
        <end position="1384"/>
    </location>
</feature>
<feature type="domain" description="LTD" evidence="3">
    <location>
        <begin position="1465"/>
        <end position="1619"/>
    </location>
</feature>
<proteinExistence type="predicted"/>
<feature type="compositionally biased region" description="Acidic residues" evidence="2">
    <location>
        <begin position="196"/>
        <end position="207"/>
    </location>
</feature>
<organism evidence="4 5">
    <name type="scientific">Lunatimonas lonarensis</name>
    <dbReference type="NCBI Taxonomy" id="1232681"/>
    <lineage>
        <taxon>Bacteria</taxon>
        <taxon>Pseudomonadati</taxon>
        <taxon>Bacteroidota</taxon>
        <taxon>Cytophagia</taxon>
        <taxon>Cytophagales</taxon>
        <taxon>Cyclobacteriaceae</taxon>
    </lineage>
</organism>
<dbReference type="Proteomes" id="UP000013909">
    <property type="component" value="Unassembled WGS sequence"/>
</dbReference>
<dbReference type="PROSITE" id="PS51841">
    <property type="entry name" value="LTD"/>
    <property type="match status" value="3"/>
</dbReference>
<dbReference type="SUPFAM" id="SSF74853">
    <property type="entry name" value="Lamin A/C globular tail domain"/>
    <property type="match status" value="2"/>
</dbReference>
<sequence length="1754" mass="195949">MKALCFVWGLVAFSILGFTLSFETETFILQDFESKFEIVNYPEEFLPGWAANEVRNGTSRVFQASGKGINGSTALGVQTIGSFDAQIYIKTTTIGLKGNIFSFYARTERNGSGNRPVTVSYYFSDAGQESQPQVLGSPDSFPNADTDYRLWEIPIPEVWRNLEAVTLILTVQYGAGSGSSARWYMDDFGIMLSEAAEPDPNDPDPAEPTDGIPVFPSLQRAEMLDGYSVNLVFDKPIPTFVGAPMLSAGYGSPEDWQQLENSLTLRFSDYLYSNTYELTLSLSEETRERITFDLQTPTPAGAIIINEFMADPNPKGLRPAALQLPTAANDEYIELYNRVDKTIRLSGFKYNDSPVEDAVLQPGSYLLLVPMPRKANFSAWQPLAGVTGFRALPNNAGHIRIQDSFGNIVDSLTYDTSWYGNAQKSQGGWSLERKNPYVVCSDSYNWTSSESTMGGTPGQRNSVYTQEADGRPFEVKEVLPLNESRLRVRFSKPLSLNGLPEPIAMLNGFDLRMDSLRDNSLWLYSPIPMRSGEAYSLIFNGLSDCFGIVLVENTVSFTYDTEPPRILHVGGRAENEPVLYLDEAIDGGSLPDPSAFQLLPFQGRVTHLIPQGDDRLKLLLSEGLPQGRAYELIASGLSDRLGNRMDTTRISFHWEDQVDTIHFHTPNSLRVRYKTAIDRPSATHRENYLLNRNLGHPIAVVPNLQEDQVVDLLFDRDFPVNQAILVEIENVLEEGGHPLTAFRRSFTWDTRAISLTSATPVHPNLLTLQFNKPLDPKTVQILAHFTLNPGNENPVSVEILNPQTLRLAFPFAWEENRPYQIRVRSLRDLYGNVLPRDLTFSFQLAPALPQIDSAFLASPYQLLVEIDRAVDPSSRFFVNGNKLGKVGIVGPNRYELVSDTPFEADGLHIELELANGDRTEYTLPNQNLLVTEVRLVDEKNILLTFSGFLDPLTALFPETYLVNGTAVEETTLMEEGYQVALRLAKALELDTSWELELGYLVSIRGKTLPTTLWEGLYTDGIEAIWITQAQSAVLVHQTPLAIEDMIRGSFEFFDEDIRVDAWVNRTQPRQLQLLFSRPLDPNRSYRLRVPPRLDQQGNWLSGSLREILWDNLPPSLQQVEVIRDTELILSFDEPLNPVFAVVTSFYSLEGVQPVEAKLGSAPHQVLLTFAEPLTMVGTEAEITLSGIEDMHGNAVGEQVFTFVIDPPLPPAFREIVLNEIMPAPRSGGSLPNVEYVELYNSSGRPIQLGGMRFGNNRTYTTLPRRVIEPGEYLLLCPASQVAQFASFGGVAGISPWPTMLNTGDEMWIATVDGELVDRLVYTNASFGSNSLAQGGYSLEVVNPYYPCESPNNLRPSESPLRGTPGKQNSVFDDTPDRTPPSLLRADPFGENQLRLIFSKPVTESNLLAQFLLYPYLKVSAVTGDPSNREAVLVMFSEPFRPNQRYEISVSGWFDCAGNPLKTDASSMFFTIPSTAEPGDVVLNEVLFNPHTGGPKFVEIYNASDKYIDLKNWKLANSTTGEIANRRIISSQSDLLYPREFRVFTTDGALLQEQYPRGKAATFREINLPSYPIRSGTVILLNPEETIQERYAYHERHHHPLLRDPRGVSLERISLIRPPDDPENWQSAAANAGYATPGYRNSQVTSLDVLERGIQVSPKVFIPEGAGETPFTTISYELDRPGFVATLRIYATNGQQVRELCQNQLWGESGFYIWDGTDERGARVKSGYYVVWVELFHPDGTVNQLKKTVVVGTKF</sequence>
<keyword evidence="5" id="KW-1185">Reference proteome</keyword>
<dbReference type="InterPro" id="IPR001322">
    <property type="entry name" value="Lamin_tail_dom"/>
</dbReference>
<comment type="caution">
    <text evidence="4">The sequence shown here is derived from an EMBL/GenBank/DDBJ whole genome shotgun (WGS) entry which is preliminary data.</text>
</comment>
<keyword evidence="1" id="KW-0732">Signal</keyword>
<evidence type="ECO:0000256" key="1">
    <source>
        <dbReference type="ARBA" id="ARBA00022729"/>
    </source>
</evidence>
<reference evidence="4 5" key="1">
    <citation type="submission" date="2013-02" db="EMBL/GenBank/DDBJ databases">
        <title>A novel strain isolated from Lonar lake, Maharashtra, India.</title>
        <authorList>
            <person name="Singh A."/>
        </authorList>
    </citation>
    <scope>NUCLEOTIDE SEQUENCE [LARGE SCALE GENOMIC DNA]</scope>
    <source>
        <strain evidence="4 5">AK24</strain>
    </source>
</reference>
<evidence type="ECO:0000256" key="2">
    <source>
        <dbReference type="SAM" id="MobiDB-lite"/>
    </source>
</evidence>
<feature type="region of interest" description="Disordered" evidence="2">
    <location>
        <begin position="194"/>
        <end position="213"/>
    </location>
</feature>
<dbReference type="Pfam" id="PF00932">
    <property type="entry name" value="LTD"/>
    <property type="match status" value="3"/>
</dbReference>
<name>R7ZMD8_9BACT</name>
<evidence type="ECO:0000313" key="4">
    <source>
        <dbReference type="EMBL" id="EON75266.1"/>
    </source>
</evidence>
<dbReference type="EMBL" id="AQHR01000110">
    <property type="protein sequence ID" value="EON75266.1"/>
    <property type="molecule type" value="Genomic_DNA"/>
</dbReference>